<reference evidence="3 4" key="1">
    <citation type="submission" date="2024-02" db="EMBL/GenBank/DDBJ databases">
        <title>High-quality chromosome-scale genome assembly of Pensacola bahiagrass (Paspalum notatum Flugge var. saurae).</title>
        <authorList>
            <person name="Vega J.M."/>
            <person name="Podio M."/>
            <person name="Orjuela J."/>
            <person name="Siena L.A."/>
            <person name="Pessino S.C."/>
            <person name="Combes M.C."/>
            <person name="Mariac C."/>
            <person name="Albertini E."/>
            <person name="Pupilli F."/>
            <person name="Ortiz J.P.A."/>
            <person name="Leblanc O."/>
        </authorList>
    </citation>
    <scope>NUCLEOTIDE SEQUENCE [LARGE SCALE GENOMIC DNA]</scope>
    <source>
        <strain evidence="3">R1</strain>
        <tissue evidence="3">Leaf</tissue>
    </source>
</reference>
<name>A0AAQ3SVC2_PASNO</name>
<dbReference type="EMBL" id="CP144747">
    <property type="protein sequence ID" value="WVZ61448.1"/>
    <property type="molecule type" value="Genomic_DNA"/>
</dbReference>
<feature type="region of interest" description="Disordered" evidence="1">
    <location>
        <begin position="464"/>
        <end position="498"/>
    </location>
</feature>
<protein>
    <recommendedName>
        <fullName evidence="2">Aminotransferase-like plant mobile domain-containing protein</fullName>
    </recommendedName>
</protein>
<dbReference type="GO" id="GO:0010073">
    <property type="term" value="P:meristem maintenance"/>
    <property type="evidence" value="ECO:0007669"/>
    <property type="project" value="InterPro"/>
</dbReference>
<dbReference type="InterPro" id="IPR019557">
    <property type="entry name" value="AminoTfrase-like_pln_mobile"/>
</dbReference>
<sequence>MERKGRGEKKQPRETRNERAVSPTSSPSPPRPSPSPASPFRRPPPPQAVASAEHRLSFRGWLGAPRHWDHWVAKLRPLHAPLWRRLGIHDAVIASTYRFKRDASSILHLVSFWSPDTATFAFPWGEATLTLHDIALIGGFPADGSPLPAPLPPQWRPDEAALNAVRLGFNRSACKKAHHSAWVKHFLNDRNDAVLEHAAFLALWLTRFALPGHPESTMRQAVFPIAVRLARGDRVALAPAVLASLYRDLRDIKAFLVATAGTGTSTGDVDAPSSLPIYSPIYILQLWMWERFPALRPARDNQLLGDAEPVAARWHDLGTRLNPRLVREVLSSGDNFLWHPPYAASLSKYSGWVSSADLSSNRHLRLLAHCLRPCELVGLDCIEQYLPHRVTRQFGLDQDVPGDVPRANETWAVAWQTYELEGKNATFFIPQSQPGITARYAQWWRQQLPPLDLHAEVPAIPVEPKASKRKVKKTPAAMEAEAEKERRMKKARFSPSDKKRKLEELYDAQMSGWLAAGRSGMNDASGGSCKSGSLPKYDMGSDDALLPNVGATNDDVVLLVPRMQTASHAAAVPKKDDTMNPAIVHGGNFIADKPPEIPNDATAMLKEEKHGNPVGTSFDTADKPEEGGAAVVKPEKEVMEKLNISDSSLGITDKPEEGHATVTKLEKEAMGKLNISMDRSLDITDKPEEGGAMVTKSEKEAMEKLNFSVDKSFDIADRLDEGATMVMKSENEVMETHSVPVDRSLDLTHRLEGGAAAIKSKKDAMELLNISAGRSLELTDKPEGSASVTKSGNEDREKLKISVDRSLDITDNPERGAAVMKSEKEAMEKLNISVCRSLDITERLEGDTIMELRKEVMETHSVPVDSVSFDLTDRPEEATVALELEKEAMGLSDISEEVTAPAIEEKEEGVVIEGDVCVVGVNPLENDGEIVMGADEGNKVSEEIGRDAGKLIEAVPQIEQGIDAHVMNNSHDAAALPAEALPSQCTRIDGGCSKVSYIMEDSNVSGSMCTKDGETTGRDFVSEDNKEVPCLEEIGGKNKGTVEKDSNEKPQETPQTEIVECVEKNVLVGIYNVSAQKELHATVEEAVTSHSRDTSVLSAGVPETENVEVDQDLNLAKNDAEDIPVEVAGEEVEQEQTNTLEKGGAEEEHMEFSDVGHTNMTYPKTHSCFNIETPKKAAKIESAKFDNATRLTGRDTDGKIGDVLELGHAEVEEVRGLMANISDEKLAQVSQVEHAEEEHTALSDIGHTDMADPNMHSYFNTKTPEKAAEVGSAEIDSATILTGRDADANGKIGDVLEVGHAEEAKVRGLIVNASDEKLAEVSQVERAVVKCAEGLMKEHTNCKFEEVSGLETTESEGTHGPMEEDTDGNLKGIHDVNAEMEDVTEHDRDSNRPKGILQIDQLAKDDVEDDSTKTPQLEYGNLRDAAPIEEDTKENPCSNGKDLPEKDVNEFTEVSKVKQAEEEGCDLLLEKDDNISDALGVEQAAERQGKALTKKGIHIHCHFEEIVLVEQLDGQSGRLTRIENKDISEKINLAHEKESDNDMMKDLKNSTNGETPCGSPTVQLKGGTMEKHCVQNADLINHWELSSDAAAMKDLTQKQNQDHRIIDQNKETAILERSHMLDSGMKSDLTLEVDEIHTAGGIQNLEISDLDKEIALKQKQDHMETIVLGGSHMLDSRVKLDSATLEVDETHAGGRIQNKDFFYMDKDHAIICENKAKTAPGAIHMLDTGAKSSFKVDKTHATEGIEIQELLKFDTQQGMNVIQNLGAAIENNNMSMPEDAGVPLCSECQIGTAIENSKMNMSEDVDIPIYNEYQIDPTANEVNDVESTKRLQNQEPLDNKEQLEMDERQHQGTTIENSKRNFPDEADILVCDECQIDSICTEVKCTKGIQNQEPLDNKDQVMEKTMECELVDGSGISLEEASKLGDGADTCAAPLNAAEDKQHHGVEHVNEKSLEDRIMIDSGELRCDATVVEADMAGSKEGMRNHRALISEEMEAAVEEKQDQEMADEDTNRDLADINELDCEVQPDGAVKMSHVALLTTQAVDIEGSKVSSENKVEGPFEEYNITKDAGSELNQTAGMEPEGALPPEPENLVGVRQENLDETERSIFRENDEASCKDQTSTGVIISPLNMDDQDEDDNRWAEQSTKSYDKLASDSICAASCQPVKFGKSSAEEVERTQDIRSIYLKDIKESLGRIRAEPLNRVHATNVAYSSRHAVQESHSACKEIKVPLHDSGRDFGRDRALDLVVTSPAEEASRWRQEQYALQILEDVQNARIAEKTRMEMEIRILKSQIASTERRVMNLDHLSEVKSRSKRH</sequence>
<feature type="region of interest" description="Disordered" evidence="1">
    <location>
        <begin position="1348"/>
        <end position="1370"/>
    </location>
</feature>
<feature type="region of interest" description="Disordered" evidence="1">
    <location>
        <begin position="1382"/>
        <end position="1447"/>
    </location>
</feature>
<evidence type="ECO:0000259" key="2">
    <source>
        <dbReference type="Pfam" id="PF10536"/>
    </source>
</evidence>
<evidence type="ECO:0000313" key="3">
    <source>
        <dbReference type="EMBL" id="WVZ61448.1"/>
    </source>
</evidence>
<keyword evidence="4" id="KW-1185">Reference proteome</keyword>
<evidence type="ECO:0000313" key="4">
    <source>
        <dbReference type="Proteomes" id="UP001341281"/>
    </source>
</evidence>
<feature type="domain" description="Aminotransferase-like plant mobile" evidence="2">
    <location>
        <begin position="87"/>
        <end position="445"/>
    </location>
</feature>
<organism evidence="3 4">
    <name type="scientific">Paspalum notatum var. saurae</name>
    <dbReference type="NCBI Taxonomy" id="547442"/>
    <lineage>
        <taxon>Eukaryota</taxon>
        <taxon>Viridiplantae</taxon>
        <taxon>Streptophyta</taxon>
        <taxon>Embryophyta</taxon>
        <taxon>Tracheophyta</taxon>
        <taxon>Spermatophyta</taxon>
        <taxon>Magnoliopsida</taxon>
        <taxon>Liliopsida</taxon>
        <taxon>Poales</taxon>
        <taxon>Poaceae</taxon>
        <taxon>PACMAD clade</taxon>
        <taxon>Panicoideae</taxon>
        <taxon>Andropogonodae</taxon>
        <taxon>Paspaleae</taxon>
        <taxon>Paspalinae</taxon>
        <taxon>Paspalum</taxon>
    </lineage>
</organism>
<dbReference type="PANTHER" id="PTHR46033:SF80">
    <property type="entry name" value="PROTEIN MAIN-LIKE 2-LIKE"/>
    <property type="match status" value="1"/>
</dbReference>
<feature type="compositionally biased region" description="Basic and acidic residues" evidence="1">
    <location>
        <begin position="1382"/>
        <end position="1392"/>
    </location>
</feature>
<accession>A0AAQ3SVC2</accession>
<feature type="compositionally biased region" description="Basic and acidic residues" evidence="1">
    <location>
        <begin position="1"/>
        <end position="19"/>
    </location>
</feature>
<dbReference type="Proteomes" id="UP001341281">
    <property type="component" value="Chromosome 03"/>
</dbReference>
<dbReference type="InterPro" id="IPR044824">
    <property type="entry name" value="MAIN-like"/>
</dbReference>
<dbReference type="Pfam" id="PF10536">
    <property type="entry name" value="PMD"/>
    <property type="match status" value="1"/>
</dbReference>
<gene>
    <name evidence="3" type="ORF">U9M48_011317</name>
</gene>
<proteinExistence type="predicted"/>
<evidence type="ECO:0000256" key="1">
    <source>
        <dbReference type="SAM" id="MobiDB-lite"/>
    </source>
</evidence>
<feature type="compositionally biased region" description="Pro residues" evidence="1">
    <location>
        <begin position="26"/>
        <end position="47"/>
    </location>
</feature>
<feature type="compositionally biased region" description="Basic and acidic residues" evidence="1">
    <location>
        <begin position="1837"/>
        <end position="1850"/>
    </location>
</feature>
<feature type="region of interest" description="Disordered" evidence="1">
    <location>
        <begin position="1819"/>
        <end position="1859"/>
    </location>
</feature>
<feature type="region of interest" description="Disordered" evidence="1">
    <location>
        <begin position="1"/>
        <end position="49"/>
    </location>
</feature>
<dbReference type="PANTHER" id="PTHR46033">
    <property type="entry name" value="PROTEIN MAIN-LIKE 2"/>
    <property type="match status" value="1"/>
</dbReference>